<keyword evidence="13" id="KW-0333">Golgi apparatus</keyword>
<evidence type="ECO:0000256" key="11">
    <source>
        <dbReference type="ARBA" id="ARBA00022989"/>
    </source>
</evidence>
<keyword evidence="11 18" id="KW-1133">Transmembrane helix</keyword>
<dbReference type="GO" id="GO:0015031">
    <property type="term" value="P:protein transport"/>
    <property type="evidence" value="ECO:0007669"/>
    <property type="project" value="UniProtKB-KW"/>
</dbReference>
<keyword evidence="15 18" id="KW-0472">Membrane</keyword>
<dbReference type="PROSITE" id="PS51914">
    <property type="entry name" value="MRH"/>
    <property type="match status" value="1"/>
</dbReference>
<comment type="caution">
    <text evidence="21">The sequence shown here is derived from an EMBL/GenBank/DDBJ whole genome shotgun (WGS) entry which is preliminary data.</text>
</comment>
<evidence type="ECO:0000313" key="21">
    <source>
        <dbReference type="EMBL" id="GFR91450.1"/>
    </source>
</evidence>
<dbReference type="GO" id="GO:0000139">
    <property type="term" value="C:Golgi membrane"/>
    <property type="evidence" value="ECO:0007669"/>
    <property type="project" value="UniProtKB-SubCell"/>
</dbReference>
<keyword evidence="16" id="KW-1015">Disulfide bond</keyword>
<dbReference type="InterPro" id="IPR018939">
    <property type="entry name" value="Autophagy-rel_prot_27"/>
</dbReference>
<dbReference type="Proteomes" id="UP000762676">
    <property type="component" value="Unassembled WGS sequence"/>
</dbReference>
<dbReference type="InterPro" id="IPR009011">
    <property type="entry name" value="Man6P_isomerase_rcpt-bd_dom_sf"/>
</dbReference>
<keyword evidence="9 19" id="KW-0732">Signal</keyword>
<keyword evidence="12" id="KW-0072">Autophagy</keyword>
<dbReference type="PROSITE" id="PS51257">
    <property type="entry name" value="PROKAR_LIPOPROTEIN"/>
    <property type="match status" value="1"/>
</dbReference>
<evidence type="ECO:0000256" key="13">
    <source>
        <dbReference type="ARBA" id="ARBA00023034"/>
    </source>
</evidence>
<dbReference type="PANTHER" id="PTHR15071">
    <property type="entry name" value="MANNOSE-6-PHOSPHATE RECEPTOR FAMILY MEMBER"/>
    <property type="match status" value="1"/>
</dbReference>
<gene>
    <name evidence="21" type="ORF">ElyMa_006176200</name>
</gene>
<reference evidence="21 22" key="1">
    <citation type="journal article" date="2021" name="Elife">
        <title>Chloroplast acquisition without the gene transfer in kleptoplastic sea slugs, Plakobranchus ocellatus.</title>
        <authorList>
            <person name="Maeda T."/>
            <person name="Takahashi S."/>
            <person name="Yoshida T."/>
            <person name="Shimamura S."/>
            <person name="Takaki Y."/>
            <person name="Nagai Y."/>
            <person name="Toyoda A."/>
            <person name="Suzuki Y."/>
            <person name="Arimoto A."/>
            <person name="Ishii H."/>
            <person name="Satoh N."/>
            <person name="Nishiyama T."/>
            <person name="Hasebe M."/>
            <person name="Maruyama T."/>
            <person name="Minagawa J."/>
            <person name="Obokata J."/>
            <person name="Shigenobu S."/>
        </authorList>
    </citation>
    <scope>NUCLEOTIDE SEQUENCE [LARGE SCALE GENOMIC DNA]</scope>
</reference>
<name>A0AAV4H1V6_9GAST</name>
<accession>A0AAV4H1V6</accession>
<comment type="similarity">
    <text evidence="5">Belongs to the ATG27 family.</text>
</comment>
<dbReference type="FunFam" id="2.70.130.10:FF:000029">
    <property type="entry name" value="uncharacterized protein LOC100184158"/>
    <property type="match status" value="1"/>
</dbReference>
<sequence>MSRSMLSWRQVVLALVLYSMLSGCRGADCVGKGPCRCEMNDGTGTVDISSLGNKDKTARFPDEYSYDGISYAYNPCFPISKGGTCEKSAACQKESDTSYTDMGQQDSAVWTYTGYYPQVTYTSTSGRQTEILLICDPSFVNPQLTVIGELEPNKLSMNLWTNCACPNTCERVDPINSGSSAALTAGSVMLIIFFSCLLTYLVIGILYNYNKKKATGKELLPNYTFWATLPGLIKVLNKHKGETLVILYLVRICQLTI</sequence>
<feature type="transmembrane region" description="Helical" evidence="18">
    <location>
        <begin position="181"/>
        <end position="207"/>
    </location>
</feature>
<keyword evidence="17" id="KW-0968">Cytoplasmic vesicle</keyword>
<dbReference type="PANTHER" id="PTHR15071:SF0">
    <property type="entry name" value="MANNOSE 6-PHOSPHATE RECEPTOR-LIKE PROTEIN 1"/>
    <property type="match status" value="1"/>
</dbReference>
<keyword evidence="8 18" id="KW-0812">Transmembrane</keyword>
<dbReference type="GO" id="GO:0034045">
    <property type="term" value="C:phagophore assembly site membrane"/>
    <property type="evidence" value="ECO:0007669"/>
    <property type="project" value="UniProtKB-SubCell"/>
</dbReference>
<feature type="chain" id="PRO_5043910018" description="Autophagy-related protein 27" evidence="19">
    <location>
        <begin position="27"/>
        <end position="257"/>
    </location>
</feature>
<evidence type="ECO:0000256" key="1">
    <source>
        <dbReference type="ARBA" id="ARBA00004304"/>
    </source>
</evidence>
<keyword evidence="22" id="KW-1185">Reference proteome</keyword>
<feature type="signal peptide" evidence="19">
    <location>
        <begin position="1"/>
        <end position="26"/>
    </location>
</feature>
<dbReference type="InterPro" id="IPR044865">
    <property type="entry name" value="MRH_dom"/>
</dbReference>
<dbReference type="Pfam" id="PF09451">
    <property type="entry name" value="ATG27"/>
    <property type="match status" value="1"/>
</dbReference>
<evidence type="ECO:0000256" key="17">
    <source>
        <dbReference type="ARBA" id="ARBA00023329"/>
    </source>
</evidence>
<evidence type="ECO:0000256" key="7">
    <source>
        <dbReference type="ARBA" id="ARBA00022448"/>
    </source>
</evidence>
<evidence type="ECO:0000256" key="4">
    <source>
        <dbReference type="ARBA" id="ARBA00004472"/>
    </source>
</evidence>
<keyword evidence="14" id="KW-0496">Mitochondrion</keyword>
<dbReference type="GO" id="GO:0010008">
    <property type="term" value="C:endosome membrane"/>
    <property type="evidence" value="ECO:0007669"/>
    <property type="project" value="UniProtKB-SubCell"/>
</dbReference>
<dbReference type="GO" id="GO:0006914">
    <property type="term" value="P:autophagy"/>
    <property type="evidence" value="ECO:0007669"/>
    <property type="project" value="UniProtKB-KW"/>
</dbReference>
<comment type="subcellular location">
    <subcellularLocation>
        <location evidence="2">Cytoplasmic vesicle membrane</location>
        <topology evidence="2">Single-pass type I membrane protein</topology>
    </subcellularLocation>
    <subcellularLocation>
        <location evidence="3">Golgi apparatus membrane</location>
    </subcellularLocation>
    <subcellularLocation>
        <location evidence="1">Mitochondrion membrane</location>
        <topology evidence="1">Single-pass membrane protein</topology>
    </subcellularLocation>
    <subcellularLocation>
        <location evidence="4">Preautophagosomal structure membrane</location>
        <topology evidence="4">Single-pass type I membrane protein</topology>
    </subcellularLocation>
</comment>
<feature type="domain" description="MRH" evidence="20">
    <location>
        <begin position="42"/>
        <end position="167"/>
    </location>
</feature>
<evidence type="ECO:0000313" key="22">
    <source>
        <dbReference type="Proteomes" id="UP000762676"/>
    </source>
</evidence>
<evidence type="ECO:0000256" key="15">
    <source>
        <dbReference type="ARBA" id="ARBA00023136"/>
    </source>
</evidence>
<evidence type="ECO:0000256" key="3">
    <source>
        <dbReference type="ARBA" id="ARBA00004394"/>
    </source>
</evidence>
<evidence type="ECO:0000256" key="19">
    <source>
        <dbReference type="SAM" id="SignalP"/>
    </source>
</evidence>
<keyword evidence="10" id="KW-0653">Protein transport</keyword>
<evidence type="ECO:0000256" key="6">
    <source>
        <dbReference type="ARBA" id="ARBA00013776"/>
    </source>
</evidence>
<dbReference type="SUPFAM" id="SSF50911">
    <property type="entry name" value="Mannose 6-phosphate receptor domain"/>
    <property type="match status" value="1"/>
</dbReference>
<proteinExistence type="inferred from homology"/>
<evidence type="ECO:0000256" key="9">
    <source>
        <dbReference type="ARBA" id="ARBA00022729"/>
    </source>
</evidence>
<keyword evidence="21" id="KW-0675">Receptor</keyword>
<evidence type="ECO:0000256" key="16">
    <source>
        <dbReference type="ARBA" id="ARBA00023157"/>
    </source>
</evidence>
<evidence type="ECO:0000256" key="12">
    <source>
        <dbReference type="ARBA" id="ARBA00023006"/>
    </source>
</evidence>
<dbReference type="AlphaFoldDB" id="A0AAV4H1V6"/>
<evidence type="ECO:0000256" key="5">
    <source>
        <dbReference type="ARBA" id="ARBA00005363"/>
    </source>
</evidence>
<evidence type="ECO:0000256" key="10">
    <source>
        <dbReference type="ARBA" id="ARBA00022927"/>
    </source>
</evidence>
<protein>
    <recommendedName>
        <fullName evidence="6">Autophagy-related protein 27</fullName>
    </recommendedName>
</protein>
<organism evidence="21 22">
    <name type="scientific">Elysia marginata</name>
    <dbReference type="NCBI Taxonomy" id="1093978"/>
    <lineage>
        <taxon>Eukaryota</taxon>
        <taxon>Metazoa</taxon>
        <taxon>Spiralia</taxon>
        <taxon>Lophotrochozoa</taxon>
        <taxon>Mollusca</taxon>
        <taxon>Gastropoda</taxon>
        <taxon>Heterobranchia</taxon>
        <taxon>Euthyneura</taxon>
        <taxon>Panpulmonata</taxon>
        <taxon>Sacoglossa</taxon>
        <taxon>Placobranchoidea</taxon>
        <taxon>Plakobranchidae</taxon>
        <taxon>Elysia</taxon>
    </lineage>
</organism>
<evidence type="ECO:0000256" key="14">
    <source>
        <dbReference type="ARBA" id="ARBA00023128"/>
    </source>
</evidence>
<evidence type="ECO:0000259" key="20">
    <source>
        <dbReference type="PROSITE" id="PS51914"/>
    </source>
</evidence>
<evidence type="ECO:0000256" key="18">
    <source>
        <dbReference type="SAM" id="Phobius"/>
    </source>
</evidence>
<dbReference type="EMBL" id="BMAT01012393">
    <property type="protein sequence ID" value="GFR91450.1"/>
    <property type="molecule type" value="Genomic_DNA"/>
</dbReference>
<dbReference type="GO" id="GO:0031966">
    <property type="term" value="C:mitochondrial membrane"/>
    <property type="evidence" value="ECO:0007669"/>
    <property type="project" value="UniProtKB-SubCell"/>
</dbReference>
<evidence type="ECO:0000256" key="8">
    <source>
        <dbReference type="ARBA" id="ARBA00022692"/>
    </source>
</evidence>
<dbReference type="Gene3D" id="2.70.130.10">
    <property type="entry name" value="Mannose-6-phosphate receptor binding domain"/>
    <property type="match status" value="1"/>
</dbReference>
<keyword evidence="7" id="KW-0813">Transport</keyword>
<dbReference type="GO" id="GO:0005802">
    <property type="term" value="C:trans-Golgi network"/>
    <property type="evidence" value="ECO:0007669"/>
    <property type="project" value="TreeGrafter"/>
</dbReference>
<evidence type="ECO:0000256" key="2">
    <source>
        <dbReference type="ARBA" id="ARBA00004358"/>
    </source>
</evidence>